<accession>A0A0E9PEV4</accession>
<protein>
    <submittedName>
        <fullName evidence="1">Uncharacterized protein</fullName>
    </submittedName>
</protein>
<reference evidence="1" key="2">
    <citation type="journal article" date="2015" name="Fish Shellfish Immunol.">
        <title>Early steps in the European eel (Anguilla anguilla)-Vibrio vulnificus interaction in the gills: Role of the RtxA13 toxin.</title>
        <authorList>
            <person name="Callol A."/>
            <person name="Pajuelo D."/>
            <person name="Ebbesson L."/>
            <person name="Teles M."/>
            <person name="MacKenzie S."/>
            <person name="Amaro C."/>
        </authorList>
    </citation>
    <scope>NUCLEOTIDE SEQUENCE</scope>
</reference>
<proteinExistence type="predicted"/>
<dbReference type="AlphaFoldDB" id="A0A0E9PEV4"/>
<reference evidence="1" key="1">
    <citation type="submission" date="2014-11" db="EMBL/GenBank/DDBJ databases">
        <authorList>
            <person name="Amaro Gonzalez C."/>
        </authorList>
    </citation>
    <scope>NUCLEOTIDE SEQUENCE</scope>
</reference>
<dbReference type="EMBL" id="GBXM01105508">
    <property type="protein sequence ID" value="JAH03069.1"/>
    <property type="molecule type" value="Transcribed_RNA"/>
</dbReference>
<sequence length="42" mass="4786">MCSHNIFINSKANQVVRSFLPDTCNNYRTNNIIMGLISINDI</sequence>
<name>A0A0E9PEV4_ANGAN</name>
<organism evidence="1">
    <name type="scientific">Anguilla anguilla</name>
    <name type="common">European freshwater eel</name>
    <name type="synonym">Muraena anguilla</name>
    <dbReference type="NCBI Taxonomy" id="7936"/>
    <lineage>
        <taxon>Eukaryota</taxon>
        <taxon>Metazoa</taxon>
        <taxon>Chordata</taxon>
        <taxon>Craniata</taxon>
        <taxon>Vertebrata</taxon>
        <taxon>Euteleostomi</taxon>
        <taxon>Actinopterygii</taxon>
        <taxon>Neopterygii</taxon>
        <taxon>Teleostei</taxon>
        <taxon>Anguilliformes</taxon>
        <taxon>Anguillidae</taxon>
        <taxon>Anguilla</taxon>
    </lineage>
</organism>
<evidence type="ECO:0000313" key="1">
    <source>
        <dbReference type="EMBL" id="JAH03069.1"/>
    </source>
</evidence>